<gene>
    <name evidence="3" type="ORF">Y10_14200</name>
</gene>
<dbReference type="Gene3D" id="2.160.20.120">
    <property type="match status" value="1"/>
</dbReference>
<dbReference type="PROSITE" id="PS51257">
    <property type="entry name" value="PROKAR_LIPOPROTEIN"/>
    <property type="match status" value="1"/>
</dbReference>
<feature type="signal peptide" evidence="1">
    <location>
        <begin position="1"/>
        <end position="22"/>
    </location>
</feature>
<sequence>MKKLIYILAVLVAFYSCNSEKANDCFQTTGSMVSEVITVTDFSEIEVNEGVTLYISQGTTNSVAIETGENLLNDVEAYVENGRLIVNDNNSCNYVRDYGVTKVYVTATNITKIINNSQFNVYGENTLYFPELELVSENYDSDGLAVGSFYLDVIANNLRCTFNDWSSAFISGTTTNLTVNFYSGDSRFEGADLIAQNVSIYHRSSNDIIVYPVQSLSAELVSTGNVIVKNTPLEISILTPYIGRVIFEDQ</sequence>
<proteinExistence type="predicted"/>
<keyword evidence="4" id="KW-1185">Reference proteome</keyword>
<dbReference type="Pfam" id="PF10988">
    <property type="entry name" value="DUF2807"/>
    <property type="match status" value="1"/>
</dbReference>
<dbReference type="RefSeq" id="WP_281764668.1">
    <property type="nucleotide sequence ID" value="NZ_BRVO01000001.1"/>
</dbReference>
<accession>A0ABQ5MI28</accession>
<dbReference type="EMBL" id="BRVO01000001">
    <property type="protein sequence ID" value="GLB49052.1"/>
    <property type="molecule type" value="Genomic_DNA"/>
</dbReference>
<evidence type="ECO:0000259" key="2">
    <source>
        <dbReference type="Pfam" id="PF10988"/>
    </source>
</evidence>
<protein>
    <recommendedName>
        <fullName evidence="2">Putative auto-transporter adhesin head GIN domain-containing protein</fullName>
    </recommendedName>
</protein>
<comment type="caution">
    <text evidence="3">The sequence shown here is derived from an EMBL/GenBank/DDBJ whole genome shotgun (WGS) entry which is preliminary data.</text>
</comment>
<evidence type="ECO:0000256" key="1">
    <source>
        <dbReference type="SAM" id="SignalP"/>
    </source>
</evidence>
<evidence type="ECO:0000313" key="3">
    <source>
        <dbReference type="EMBL" id="GLB49052.1"/>
    </source>
</evidence>
<dbReference type="InterPro" id="IPR021255">
    <property type="entry name" value="DUF2807"/>
</dbReference>
<name>A0ABQ5MI28_9FLAO</name>
<keyword evidence="1" id="KW-0732">Signal</keyword>
<reference evidence="3" key="1">
    <citation type="submission" date="2022-07" db="EMBL/GenBank/DDBJ databases">
        <title>Taxonomy of Novel Oxalotrophic and Methylotrophic Bacteria.</title>
        <authorList>
            <person name="Sahin N."/>
            <person name="Tani A."/>
        </authorList>
    </citation>
    <scope>NUCLEOTIDE SEQUENCE</scope>
    <source>
        <strain evidence="3">Y10</strain>
    </source>
</reference>
<dbReference type="Proteomes" id="UP001143543">
    <property type="component" value="Unassembled WGS sequence"/>
</dbReference>
<evidence type="ECO:0000313" key="4">
    <source>
        <dbReference type="Proteomes" id="UP001143543"/>
    </source>
</evidence>
<organism evidence="3 4">
    <name type="scientific">Neptunitalea lumnitzerae</name>
    <dbReference type="NCBI Taxonomy" id="2965509"/>
    <lineage>
        <taxon>Bacteria</taxon>
        <taxon>Pseudomonadati</taxon>
        <taxon>Bacteroidota</taxon>
        <taxon>Flavobacteriia</taxon>
        <taxon>Flavobacteriales</taxon>
        <taxon>Flavobacteriaceae</taxon>
        <taxon>Neptunitalea</taxon>
    </lineage>
</organism>
<feature type="domain" description="Putative auto-transporter adhesin head GIN" evidence="2">
    <location>
        <begin position="41"/>
        <end position="232"/>
    </location>
</feature>
<feature type="chain" id="PRO_5046929096" description="Putative auto-transporter adhesin head GIN domain-containing protein" evidence="1">
    <location>
        <begin position="23"/>
        <end position="250"/>
    </location>
</feature>